<dbReference type="PROSITE" id="PS51375">
    <property type="entry name" value="PPR"/>
    <property type="match status" value="2"/>
</dbReference>
<accession>A0A7J7NWF0</accession>
<evidence type="ECO:0000313" key="5">
    <source>
        <dbReference type="Proteomes" id="UP000541444"/>
    </source>
</evidence>
<evidence type="ECO:0000313" key="3">
    <source>
        <dbReference type="EMBL" id="KAF6163841.1"/>
    </source>
</evidence>
<comment type="caution">
    <text evidence="4">The sequence shown here is derived from an EMBL/GenBank/DDBJ whole genome shotgun (WGS) entry which is preliminary data.</text>
</comment>
<keyword evidence="5" id="KW-1185">Reference proteome</keyword>
<evidence type="ECO:0000256" key="1">
    <source>
        <dbReference type="ARBA" id="ARBA00022737"/>
    </source>
</evidence>
<dbReference type="Pfam" id="PF13041">
    <property type="entry name" value="PPR_2"/>
    <property type="match status" value="1"/>
</dbReference>
<dbReference type="GO" id="GO:0003729">
    <property type="term" value="F:mRNA binding"/>
    <property type="evidence" value="ECO:0007669"/>
    <property type="project" value="TreeGrafter"/>
</dbReference>
<feature type="repeat" description="PPR" evidence="2">
    <location>
        <begin position="55"/>
        <end position="89"/>
    </location>
</feature>
<gene>
    <name evidence="4" type="ORF">GIB67_018049</name>
    <name evidence="3" type="ORF">GIB67_027854</name>
</gene>
<evidence type="ECO:0000313" key="4">
    <source>
        <dbReference type="EMBL" id="KAF6171525.1"/>
    </source>
</evidence>
<dbReference type="InterPro" id="IPR002885">
    <property type="entry name" value="PPR_rpt"/>
</dbReference>
<keyword evidence="1" id="KW-0677">Repeat</keyword>
<name>A0A7J7NWF0_9MAGN</name>
<reference evidence="4 5" key="1">
    <citation type="journal article" date="2020" name="IScience">
        <title>Genome Sequencing of the Endangered Kingdonia uniflora (Circaeasteraceae, Ranunculales) Reveals Potential Mechanisms of Evolutionary Specialization.</title>
        <authorList>
            <person name="Sun Y."/>
            <person name="Deng T."/>
            <person name="Zhang A."/>
            <person name="Moore M.J."/>
            <person name="Landis J.B."/>
            <person name="Lin N."/>
            <person name="Zhang H."/>
            <person name="Zhang X."/>
            <person name="Huang J."/>
            <person name="Zhang X."/>
            <person name="Sun H."/>
            <person name="Wang H."/>
        </authorList>
    </citation>
    <scope>NUCLEOTIDE SEQUENCE [LARGE SCALE GENOMIC DNA]</scope>
    <source>
        <strain evidence="4">TB1705</strain>
        <tissue evidence="4">Leaf</tissue>
    </source>
</reference>
<dbReference type="PANTHER" id="PTHR47932:SF34">
    <property type="entry name" value="OS10G0147250 PROTEIN"/>
    <property type="match status" value="1"/>
</dbReference>
<proteinExistence type="predicted"/>
<dbReference type="EMBL" id="JACGCM010000961">
    <property type="protein sequence ID" value="KAF6163841.1"/>
    <property type="molecule type" value="Genomic_DNA"/>
</dbReference>
<dbReference type="OrthoDB" id="1709053at2759"/>
<organism evidence="4 5">
    <name type="scientific">Kingdonia uniflora</name>
    <dbReference type="NCBI Taxonomy" id="39325"/>
    <lineage>
        <taxon>Eukaryota</taxon>
        <taxon>Viridiplantae</taxon>
        <taxon>Streptophyta</taxon>
        <taxon>Embryophyta</taxon>
        <taxon>Tracheophyta</taxon>
        <taxon>Spermatophyta</taxon>
        <taxon>Magnoliopsida</taxon>
        <taxon>Ranunculales</taxon>
        <taxon>Circaeasteraceae</taxon>
        <taxon>Kingdonia</taxon>
    </lineage>
</organism>
<evidence type="ECO:0008006" key="6">
    <source>
        <dbReference type="Google" id="ProtNLM"/>
    </source>
</evidence>
<dbReference type="SUPFAM" id="SSF81901">
    <property type="entry name" value="HCP-like"/>
    <property type="match status" value="1"/>
</dbReference>
<evidence type="ECO:0000256" key="2">
    <source>
        <dbReference type="PROSITE-ProRule" id="PRU00708"/>
    </source>
</evidence>
<dbReference type="Proteomes" id="UP000541444">
    <property type="component" value="Unassembled WGS sequence"/>
</dbReference>
<dbReference type="NCBIfam" id="TIGR00756">
    <property type="entry name" value="PPR"/>
    <property type="match status" value="2"/>
</dbReference>
<dbReference type="Gene3D" id="1.25.40.10">
    <property type="entry name" value="Tetratricopeptide repeat domain"/>
    <property type="match status" value="1"/>
</dbReference>
<protein>
    <recommendedName>
        <fullName evidence="6">Pentatricopeptide repeat-containing protein</fullName>
    </recommendedName>
</protein>
<dbReference type="EMBL" id="JACGCM010000479">
    <property type="protein sequence ID" value="KAF6171525.1"/>
    <property type="molecule type" value="Genomic_DNA"/>
</dbReference>
<feature type="repeat" description="PPR" evidence="2">
    <location>
        <begin position="20"/>
        <end position="54"/>
    </location>
</feature>
<dbReference type="AlphaFoldDB" id="A0A7J7NWF0"/>
<sequence length="112" mass="12568">MGKLDFGFAGNIFKNGFEQNIVIFNTLLKGLFKENRVKDAIQLFNKITEIGYACNVVTFGTMVRGLCKTGNVDKAFKLFQDMKNGNCKPDIVMYSARLCKDEQINKAMGILV</sequence>
<dbReference type="InterPro" id="IPR011990">
    <property type="entry name" value="TPR-like_helical_dom_sf"/>
</dbReference>
<dbReference type="PANTHER" id="PTHR47932">
    <property type="entry name" value="ATPASE EXPRESSION PROTEIN 3"/>
    <property type="match status" value="1"/>
</dbReference>